<organism evidence="2 3">
    <name type="scientific">Thecamonas trahens ATCC 50062</name>
    <dbReference type="NCBI Taxonomy" id="461836"/>
    <lineage>
        <taxon>Eukaryota</taxon>
        <taxon>Apusozoa</taxon>
        <taxon>Apusomonadida</taxon>
        <taxon>Apusomonadidae</taxon>
        <taxon>Thecamonas</taxon>
    </lineage>
</organism>
<accession>A0A0L0DN68</accession>
<evidence type="ECO:0000313" key="3">
    <source>
        <dbReference type="Proteomes" id="UP000054408"/>
    </source>
</evidence>
<gene>
    <name evidence="2" type="ORF">AMSG_01179</name>
</gene>
<feature type="transmembrane region" description="Helical" evidence="1">
    <location>
        <begin position="20"/>
        <end position="44"/>
    </location>
</feature>
<dbReference type="GeneID" id="25560940"/>
<keyword evidence="3" id="KW-1185">Reference proteome</keyword>
<dbReference type="EMBL" id="GL349437">
    <property type="protein sequence ID" value="KNC53466.1"/>
    <property type="molecule type" value="Genomic_DNA"/>
</dbReference>
<dbReference type="RefSeq" id="XP_013761790.1">
    <property type="nucleotide sequence ID" value="XM_013906336.1"/>
</dbReference>
<sequence>MCCDRMCSCIKSADVWKSKAVVGFVCMFAVMAALVYGLVIGLWASKEMAVVNYKQADCLVTGKEQQRKICNRTYCYRAAVYVDLHATSFNISTVIYNTVTGSWSHSTYYRYLARFVIGNWYTCYYNPHDPYTASWSNKMPLGRS</sequence>
<keyword evidence="1" id="KW-0472">Membrane</keyword>
<dbReference type="Proteomes" id="UP000054408">
    <property type="component" value="Unassembled WGS sequence"/>
</dbReference>
<evidence type="ECO:0000313" key="2">
    <source>
        <dbReference type="EMBL" id="KNC53466.1"/>
    </source>
</evidence>
<evidence type="ECO:0000256" key="1">
    <source>
        <dbReference type="SAM" id="Phobius"/>
    </source>
</evidence>
<proteinExistence type="predicted"/>
<keyword evidence="1" id="KW-1133">Transmembrane helix</keyword>
<reference evidence="2 3" key="1">
    <citation type="submission" date="2010-05" db="EMBL/GenBank/DDBJ databases">
        <title>The Genome Sequence of Thecamonas trahens ATCC 50062.</title>
        <authorList>
            <consortium name="The Broad Institute Genome Sequencing Platform"/>
            <person name="Russ C."/>
            <person name="Cuomo C."/>
            <person name="Shea T."/>
            <person name="Young S.K."/>
            <person name="Zeng Q."/>
            <person name="Koehrsen M."/>
            <person name="Haas B."/>
            <person name="Borodovsky M."/>
            <person name="Guigo R."/>
            <person name="Alvarado L."/>
            <person name="Berlin A."/>
            <person name="Bochicchio J."/>
            <person name="Borenstein D."/>
            <person name="Chapman S."/>
            <person name="Chen Z."/>
            <person name="Freedman E."/>
            <person name="Gellesch M."/>
            <person name="Goldberg J."/>
            <person name="Griggs A."/>
            <person name="Gujja S."/>
            <person name="Heilman E."/>
            <person name="Heiman D."/>
            <person name="Hepburn T."/>
            <person name="Howarth C."/>
            <person name="Jen D."/>
            <person name="Larson L."/>
            <person name="Mehta T."/>
            <person name="Park D."/>
            <person name="Pearson M."/>
            <person name="Roberts A."/>
            <person name="Saif S."/>
            <person name="Shenoy N."/>
            <person name="Sisk P."/>
            <person name="Stolte C."/>
            <person name="Sykes S."/>
            <person name="Thomson T."/>
            <person name="Walk T."/>
            <person name="White J."/>
            <person name="Yandava C."/>
            <person name="Burger G."/>
            <person name="Gray M.W."/>
            <person name="Holland P.W.H."/>
            <person name="King N."/>
            <person name="Lang F.B.F."/>
            <person name="Roger A.J."/>
            <person name="Ruiz-Trillo I."/>
            <person name="Lander E."/>
            <person name="Nusbaum C."/>
        </authorList>
    </citation>
    <scope>NUCLEOTIDE SEQUENCE [LARGE SCALE GENOMIC DNA]</scope>
    <source>
        <strain evidence="2 3">ATCC 50062</strain>
    </source>
</reference>
<dbReference type="AlphaFoldDB" id="A0A0L0DN68"/>
<name>A0A0L0DN68_THETB</name>
<protein>
    <submittedName>
        <fullName evidence="2">Uncharacterized protein</fullName>
    </submittedName>
</protein>
<keyword evidence="1" id="KW-0812">Transmembrane</keyword>